<name>A0A2S0UQ99_9RHOB</name>
<evidence type="ECO:0000256" key="1">
    <source>
        <dbReference type="SAM" id="SignalP"/>
    </source>
</evidence>
<evidence type="ECO:0000313" key="4">
    <source>
        <dbReference type="Proteomes" id="UP000244496"/>
    </source>
</evidence>
<dbReference type="AlphaFoldDB" id="A0A2S0UQ99"/>
<dbReference type="Gene3D" id="3.40.710.10">
    <property type="entry name" value="DD-peptidase/beta-lactamase superfamily"/>
    <property type="match status" value="1"/>
</dbReference>
<dbReference type="Proteomes" id="UP000244496">
    <property type="component" value="Chromosome"/>
</dbReference>
<dbReference type="PANTHER" id="PTHR46825">
    <property type="entry name" value="D-ALANYL-D-ALANINE-CARBOXYPEPTIDASE/ENDOPEPTIDASE AMPH"/>
    <property type="match status" value="1"/>
</dbReference>
<gene>
    <name evidence="3" type="ORF">HYN69_17070</name>
</gene>
<dbReference type="PANTHER" id="PTHR46825:SF9">
    <property type="entry name" value="BETA-LACTAMASE-RELATED DOMAIN-CONTAINING PROTEIN"/>
    <property type="match status" value="1"/>
</dbReference>
<dbReference type="InterPro" id="IPR001466">
    <property type="entry name" value="Beta-lactam-related"/>
</dbReference>
<evidence type="ECO:0000259" key="2">
    <source>
        <dbReference type="Pfam" id="PF00144"/>
    </source>
</evidence>
<keyword evidence="4" id="KW-1185">Reference proteome</keyword>
<evidence type="ECO:0000313" key="3">
    <source>
        <dbReference type="EMBL" id="AWB49985.1"/>
    </source>
</evidence>
<protein>
    <recommendedName>
        <fullName evidence="2">Beta-lactamase-related domain-containing protein</fullName>
    </recommendedName>
</protein>
<feature type="domain" description="Beta-lactamase-related" evidence="2">
    <location>
        <begin position="26"/>
        <end position="333"/>
    </location>
</feature>
<dbReference type="SUPFAM" id="SSF56601">
    <property type="entry name" value="beta-lactamase/transpeptidase-like"/>
    <property type="match status" value="1"/>
</dbReference>
<reference evidence="3 4" key="1">
    <citation type="submission" date="2018-04" db="EMBL/GenBank/DDBJ databases">
        <title>Genome sequencing of Gemmobacter.</title>
        <authorList>
            <person name="Yi H."/>
            <person name="Baek M.-G."/>
        </authorList>
    </citation>
    <scope>NUCLEOTIDE SEQUENCE [LARGE SCALE GENOMIC DNA]</scope>
    <source>
        <strain evidence="3 4">HYN0069</strain>
    </source>
</reference>
<feature type="chain" id="PRO_5015590427" description="Beta-lactamase-related domain-containing protein" evidence="1">
    <location>
        <begin position="18"/>
        <end position="348"/>
    </location>
</feature>
<organism evidence="3 4">
    <name type="scientific">Paragemmobacter aquarius</name>
    <dbReference type="NCBI Taxonomy" id="2169400"/>
    <lineage>
        <taxon>Bacteria</taxon>
        <taxon>Pseudomonadati</taxon>
        <taxon>Pseudomonadota</taxon>
        <taxon>Alphaproteobacteria</taxon>
        <taxon>Rhodobacterales</taxon>
        <taxon>Paracoccaceae</taxon>
        <taxon>Paragemmobacter</taxon>
    </lineage>
</organism>
<dbReference type="InterPro" id="IPR012338">
    <property type="entry name" value="Beta-lactam/transpept-like"/>
</dbReference>
<sequence length="348" mass="36679">MWRVILALGLAPSAVSAEPVLPGVDAEVRQVVGDETPGLAVLVTRNGKVVHMAGYGLADIDSETPVTPLSIFDLASVSKEMTALMAAMQIEEGSYEPDTVLTDILPALGDGGTDRPLTVNDLIHHIGGLPDYLNGTLDYDETTMNEDVIAWLSGEPREAEPGDVFSYSNSGYVTLGSAVAAMDEADSLATVLSGRLWGPLAMTMTSLKEPVDPNLAVTGYDGTGGDFAPSHEPTVIEGDGNVFTNLKDLAKYEAALSRGDLLEDMSVLFTNGVMADGSPIDDDGQGYGYGWFLEEIDGSDYAMHSGSWMGTSTYFQRNLTTGVSVILLANGESISLDALALNVELAAD</sequence>
<dbReference type="EMBL" id="CP028918">
    <property type="protein sequence ID" value="AWB49985.1"/>
    <property type="molecule type" value="Genomic_DNA"/>
</dbReference>
<proteinExistence type="predicted"/>
<dbReference type="InterPro" id="IPR050491">
    <property type="entry name" value="AmpC-like"/>
</dbReference>
<dbReference type="Pfam" id="PF00144">
    <property type="entry name" value="Beta-lactamase"/>
    <property type="match status" value="1"/>
</dbReference>
<accession>A0A2S0UQ99</accession>
<dbReference type="KEGG" id="geh:HYN69_17070"/>
<feature type="signal peptide" evidence="1">
    <location>
        <begin position="1"/>
        <end position="17"/>
    </location>
</feature>
<keyword evidence="1" id="KW-0732">Signal</keyword>